<feature type="domain" description="Nitroreductase" evidence="6">
    <location>
        <begin position="8"/>
        <end position="166"/>
    </location>
</feature>
<accession>A0A0S7BDR0</accession>
<evidence type="ECO:0000313" key="7">
    <source>
        <dbReference type="EMBL" id="GAP13513.1"/>
    </source>
</evidence>
<dbReference type="RefSeq" id="WP_075072846.1">
    <property type="nucleotide sequence ID" value="NZ_DF967972.1"/>
</dbReference>
<evidence type="ECO:0000259" key="6">
    <source>
        <dbReference type="Pfam" id="PF00881"/>
    </source>
</evidence>
<keyword evidence="5" id="KW-0560">Oxidoreductase</keyword>
<dbReference type="STRING" id="360412.LARV_01267"/>
<keyword evidence="3" id="KW-0285">Flavoprotein</keyword>
<dbReference type="OrthoDB" id="9775805at2"/>
<dbReference type="AlphaFoldDB" id="A0A0S7BDR0"/>
<sequence>MNETLNVIHNRRSIRSYTPEPITDDELHEIIQAGIYAPSARNSQDWHFSVVRDAAVLGKLKEIMKENMLNSGVEFLTKRASEPGFVAFFDAPMLILLSADEKERFAAIDCGAAAENIALAAESLHIGTCLMTSSELLFARDADGKLKKSLGIPDGYRHVCALTVGHKDGEQPAPAPRKENLVNTI</sequence>
<evidence type="ECO:0000256" key="5">
    <source>
        <dbReference type="ARBA" id="ARBA00023002"/>
    </source>
</evidence>
<reference evidence="7" key="1">
    <citation type="submission" date="2015-07" db="EMBL/GenBank/DDBJ databases">
        <title>Draft Genome Sequences of Anaerolinea thermolimosa IMO-1, Bellilinea caldifistulae GOMI-1, Leptolinea tardivitalis YMTK-2, Levilinea saccharolytica KIBI-1,Longilinea arvoryzae KOME-1, Previously Described as Members of the Anaerolineaceae (Chloroflexi).</title>
        <authorList>
            <person name="Sekiguchi Y."/>
            <person name="Ohashi A."/>
            <person name="Matsuura N."/>
            <person name="Tourlousse M.D."/>
        </authorList>
    </citation>
    <scope>NUCLEOTIDE SEQUENCE [LARGE SCALE GENOMIC DNA]</scope>
    <source>
        <strain evidence="7">KOME-1</strain>
    </source>
</reference>
<evidence type="ECO:0000256" key="1">
    <source>
        <dbReference type="ARBA" id="ARBA00001917"/>
    </source>
</evidence>
<evidence type="ECO:0000256" key="2">
    <source>
        <dbReference type="ARBA" id="ARBA00007118"/>
    </source>
</evidence>
<protein>
    <submittedName>
        <fullName evidence="7">Nitroreductase</fullName>
    </submittedName>
</protein>
<dbReference type="InterPro" id="IPR029479">
    <property type="entry name" value="Nitroreductase"/>
</dbReference>
<organism evidence="7">
    <name type="scientific">Longilinea arvoryzae</name>
    <dbReference type="NCBI Taxonomy" id="360412"/>
    <lineage>
        <taxon>Bacteria</taxon>
        <taxon>Bacillati</taxon>
        <taxon>Chloroflexota</taxon>
        <taxon>Anaerolineae</taxon>
        <taxon>Anaerolineales</taxon>
        <taxon>Anaerolineaceae</taxon>
        <taxon>Longilinea</taxon>
    </lineage>
</organism>
<dbReference type="SUPFAM" id="SSF55469">
    <property type="entry name" value="FMN-dependent nitroreductase-like"/>
    <property type="match status" value="1"/>
</dbReference>
<gene>
    <name evidence="7" type="ORF">LARV_01267</name>
</gene>
<name>A0A0S7BDR0_9CHLR</name>
<comment type="similarity">
    <text evidence="2">Belongs to the nitroreductase family.</text>
</comment>
<dbReference type="InterPro" id="IPR000415">
    <property type="entry name" value="Nitroreductase-like"/>
</dbReference>
<dbReference type="PANTHER" id="PTHR43673">
    <property type="entry name" value="NAD(P)H NITROREDUCTASE YDGI-RELATED"/>
    <property type="match status" value="1"/>
</dbReference>
<comment type="cofactor">
    <cofactor evidence="1">
        <name>FMN</name>
        <dbReference type="ChEBI" id="CHEBI:58210"/>
    </cofactor>
</comment>
<dbReference type="GO" id="GO:0016491">
    <property type="term" value="F:oxidoreductase activity"/>
    <property type="evidence" value="ECO:0007669"/>
    <property type="project" value="UniProtKB-KW"/>
</dbReference>
<keyword evidence="8" id="KW-1185">Reference proteome</keyword>
<dbReference type="Proteomes" id="UP000055060">
    <property type="component" value="Unassembled WGS sequence"/>
</dbReference>
<keyword evidence="4" id="KW-0288">FMN</keyword>
<dbReference type="PANTHER" id="PTHR43673:SF2">
    <property type="entry name" value="NITROREDUCTASE"/>
    <property type="match status" value="1"/>
</dbReference>
<evidence type="ECO:0000256" key="3">
    <source>
        <dbReference type="ARBA" id="ARBA00022630"/>
    </source>
</evidence>
<proteinExistence type="inferred from homology"/>
<dbReference type="Pfam" id="PF00881">
    <property type="entry name" value="Nitroreductase"/>
    <property type="match status" value="1"/>
</dbReference>
<evidence type="ECO:0000256" key="4">
    <source>
        <dbReference type="ARBA" id="ARBA00022643"/>
    </source>
</evidence>
<dbReference type="EMBL" id="DF967972">
    <property type="protein sequence ID" value="GAP13513.1"/>
    <property type="molecule type" value="Genomic_DNA"/>
</dbReference>
<evidence type="ECO:0000313" key="8">
    <source>
        <dbReference type="Proteomes" id="UP000055060"/>
    </source>
</evidence>
<dbReference type="Gene3D" id="3.40.109.10">
    <property type="entry name" value="NADH Oxidase"/>
    <property type="match status" value="1"/>
</dbReference>